<accession>A0A917KR06</accession>
<sequence length="100" mass="10619">MIVRGLLFGAISVASVVLITPQAQAQSAFCQRGSAPMLSDDSDAQIQEVARNCRPGDIIQIPPGGRGGTRAVARLCDFSKEMPIAGGMLFCVMIAPRQMR</sequence>
<comment type="caution">
    <text evidence="2">The sequence shown here is derived from an EMBL/GenBank/DDBJ whole genome shotgun (WGS) entry which is preliminary data.</text>
</comment>
<gene>
    <name evidence="2" type="ORF">GCM10011320_35780</name>
</gene>
<evidence type="ECO:0008006" key="4">
    <source>
        <dbReference type="Google" id="ProtNLM"/>
    </source>
</evidence>
<name>A0A917KR06_9PROT</name>
<keyword evidence="1" id="KW-0732">Signal</keyword>
<feature type="chain" id="PRO_5036918124" description="Secreted protein" evidence="1">
    <location>
        <begin position="26"/>
        <end position="100"/>
    </location>
</feature>
<protein>
    <recommendedName>
        <fullName evidence="4">Secreted protein</fullName>
    </recommendedName>
</protein>
<evidence type="ECO:0000256" key="1">
    <source>
        <dbReference type="SAM" id="SignalP"/>
    </source>
</evidence>
<reference evidence="2" key="2">
    <citation type="submission" date="2020-09" db="EMBL/GenBank/DDBJ databases">
        <authorList>
            <person name="Sun Q."/>
            <person name="Zhou Y."/>
        </authorList>
    </citation>
    <scope>NUCLEOTIDE SEQUENCE</scope>
    <source>
        <strain evidence="2">CGMCC 1.3617</strain>
    </source>
</reference>
<reference evidence="2" key="1">
    <citation type="journal article" date="2014" name="Int. J. Syst. Evol. Microbiol.">
        <title>Complete genome sequence of Corynebacterium casei LMG S-19264T (=DSM 44701T), isolated from a smear-ripened cheese.</title>
        <authorList>
            <consortium name="US DOE Joint Genome Institute (JGI-PGF)"/>
            <person name="Walter F."/>
            <person name="Albersmeier A."/>
            <person name="Kalinowski J."/>
            <person name="Ruckert C."/>
        </authorList>
    </citation>
    <scope>NUCLEOTIDE SEQUENCE</scope>
    <source>
        <strain evidence="2">CGMCC 1.3617</strain>
    </source>
</reference>
<proteinExistence type="predicted"/>
<organism evidence="2 3">
    <name type="scientific">Neoroseomonas lacus</name>
    <dbReference type="NCBI Taxonomy" id="287609"/>
    <lineage>
        <taxon>Bacteria</taxon>
        <taxon>Pseudomonadati</taxon>
        <taxon>Pseudomonadota</taxon>
        <taxon>Alphaproteobacteria</taxon>
        <taxon>Acetobacterales</taxon>
        <taxon>Acetobacteraceae</taxon>
        <taxon>Neoroseomonas</taxon>
    </lineage>
</organism>
<evidence type="ECO:0000313" key="3">
    <source>
        <dbReference type="Proteomes" id="UP000661507"/>
    </source>
</evidence>
<evidence type="ECO:0000313" key="2">
    <source>
        <dbReference type="EMBL" id="GGJ25244.1"/>
    </source>
</evidence>
<dbReference type="AlphaFoldDB" id="A0A917KR06"/>
<feature type="signal peptide" evidence="1">
    <location>
        <begin position="1"/>
        <end position="25"/>
    </location>
</feature>
<keyword evidence="3" id="KW-1185">Reference proteome</keyword>
<dbReference type="Proteomes" id="UP000661507">
    <property type="component" value="Unassembled WGS sequence"/>
</dbReference>
<dbReference type="EMBL" id="BMKW01000008">
    <property type="protein sequence ID" value="GGJ25244.1"/>
    <property type="molecule type" value="Genomic_DNA"/>
</dbReference>